<comment type="caution">
    <text evidence="1">The sequence shown here is derived from an EMBL/GenBank/DDBJ whole genome shotgun (WGS) entry which is preliminary data.</text>
</comment>
<evidence type="ECO:0000313" key="2">
    <source>
        <dbReference type="Proteomes" id="UP000562254"/>
    </source>
</evidence>
<name>A0A840XMC4_9PROT</name>
<keyword evidence="2" id="KW-1185">Reference proteome</keyword>
<protein>
    <recommendedName>
        <fullName evidence="3">DUF3971 domain-containing protein</fullName>
    </recommendedName>
</protein>
<sequence length="1071" mass="112390">MRRVAGQAGRWASRLFRASMALAAAGGLAVGALAWRLEQGPLEVPWLAERAAAAFNSPGGRTRIGIESAELAWSGWRSGHRSPLDLRLRQVRAVDSDGHVRAELPDAAVSVSLSWLVRGVVAPRAIELGGLRLRVVRDAEGGVALDLGSLTEGEAEAPAATRQAPAGDAVLAVLAELMRPPSEATPLAALRLVRISEARLEVEDAQLGRAWSAEVANLALTRRAGGGIEVAGRGHLALAAERVPLRIGGALDGATGHGTLSVGLSAQRPAALARAAPVLAPLAALDAPVSLVLDVRLQGLAVPGLALARLRAGAGALDLGRAGRVPIGSLEADVTLDERTLRIERAVLHPTPPVAAGAARAPVIRARAEAREEDGAWQAEASLTLDRVPMAELAHYWPAGIAPNARRWVTQNITEGVARDGRWTLRAEGDMQGALRVTALDGEVIGEELTVHWLRPMPPAEDAAGRVRFALDGITIALEGGTQSGTSIAVRQGELRFDLAAAPETLEMDLDLAGPLADVWGLLRHPRLNLFRERPPPIAEITGALREGRLSIALPLLADIPNEALRVRATGRAADVRIPRLVLGQTLERGAFDFAVDTEGIRTTGTASVLGVPLRIQQEADFRAGQPGQVVAREVVTGRADARQIAAFGLDPRPFVQGPVGLEIRSETRRNGQGRVALRADLREAVLAVEPLAWTKRAGVAANGEAVFVLQNGQLTAINDIRIQAPDALVRARGTEVQRSIPRRVEIQQATLGQSRFAGELMPPARAGQGWTIALRGPVLDLAPVLSRPAEAAPEAAREPAGEDGPTRLDARFERVLLGPDRALTGMTASATVDGAGVVRAAQLQARLAGGGAVQASIAAEGARRRLRLTSEDGGALLRAFGVLRTIQGGRLSVDAAWPSLRPGAPLAGTAELEEFAVREAPAIGKLLQAMSVYGVFEALSGEGLGFASLTAPFTLTREALVLEDARAFSASLGITARGRIDRLRETIDMEGTIVPAYVFNSLLGRIPGLGRVFSPERGGGVFAATYRMRGALADPSVSVNPLAALTPGFLRGIFGIGQADPTLAAPEGGR</sequence>
<dbReference type="Proteomes" id="UP000562254">
    <property type="component" value="Unassembled WGS sequence"/>
</dbReference>
<dbReference type="RefSeq" id="WP_184483786.1">
    <property type="nucleotide sequence ID" value="NZ_JACIJE010000004.1"/>
</dbReference>
<evidence type="ECO:0000313" key="1">
    <source>
        <dbReference type="EMBL" id="MBB5689718.1"/>
    </source>
</evidence>
<evidence type="ECO:0008006" key="3">
    <source>
        <dbReference type="Google" id="ProtNLM"/>
    </source>
</evidence>
<reference evidence="1 2" key="1">
    <citation type="submission" date="2020-08" db="EMBL/GenBank/DDBJ databases">
        <title>Genomic Encyclopedia of Type Strains, Phase IV (KMG-IV): sequencing the most valuable type-strain genomes for metagenomic binning, comparative biology and taxonomic classification.</title>
        <authorList>
            <person name="Goeker M."/>
        </authorList>
    </citation>
    <scope>NUCLEOTIDE SEQUENCE [LARGE SCALE GENOMIC DNA]</scope>
    <source>
        <strain evidence="1 2">DSM 25895</strain>
    </source>
</reference>
<gene>
    <name evidence="1" type="ORF">FHS88_001843</name>
</gene>
<accession>A0A840XMC4</accession>
<dbReference type="EMBL" id="JACIJE010000004">
    <property type="protein sequence ID" value="MBB5689718.1"/>
    <property type="molecule type" value="Genomic_DNA"/>
</dbReference>
<dbReference type="AlphaFoldDB" id="A0A840XMC4"/>
<proteinExistence type="predicted"/>
<organism evidence="1 2">
    <name type="scientific">Neoroseomonas alkaliterrae</name>
    <dbReference type="NCBI Taxonomy" id="1452450"/>
    <lineage>
        <taxon>Bacteria</taxon>
        <taxon>Pseudomonadati</taxon>
        <taxon>Pseudomonadota</taxon>
        <taxon>Alphaproteobacteria</taxon>
        <taxon>Acetobacterales</taxon>
        <taxon>Acetobacteraceae</taxon>
        <taxon>Neoroseomonas</taxon>
    </lineage>
</organism>